<evidence type="ECO:0000313" key="1">
    <source>
        <dbReference type="EMBL" id="TYS60695.1"/>
    </source>
</evidence>
<dbReference type="InterPro" id="IPR027417">
    <property type="entry name" value="P-loop_NTPase"/>
</dbReference>
<evidence type="ECO:0000313" key="2">
    <source>
        <dbReference type="Proteomes" id="UP000323732"/>
    </source>
</evidence>
<sequence length="271" mass="30669">MGKIVVSWSTVHGQSGTTANAVALSALFALEQPYRSLLTHTQHEYMNLESLFVKEQRASGFDDGGMAALERLVKSKMLKPEAVSDYTDTIYKGRLDLLVGNPKGEDSLEETDHTLRTILQVAKHHYDVLWIDSHSGVKRPATRTLLQDADLVIVNLPQNRYILERFFSGQDFPEELKDKPYMVLISMYDEKAAYSVRNIKRKFKVKAPILTVPYATGFRDAANQQEVAQYFHRHLQAKKTDDSYSLISSLRKVNASLAKQLGFATLEDDEL</sequence>
<reference evidence="1 2" key="1">
    <citation type="submission" date="2019-08" db="EMBL/GenBank/DDBJ databases">
        <title>Bacillus genomes from the desert of Cuatro Cienegas, Coahuila.</title>
        <authorList>
            <person name="Olmedo-Alvarez G."/>
        </authorList>
    </citation>
    <scope>NUCLEOTIDE SEQUENCE [LARGE SCALE GENOMIC DNA]</scope>
    <source>
        <strain evidence="1 2">CH37_1T</strain>
    </source>
</reference>
<dbReference type="SUPFAM" id="SSF52540">
    <property type="entry name" value="P-loop containing nucleoside triphosphate hydrolases"/>
    <property type="match status" value="1"/>
</dbReference>
<dbReference type="Gene3D" id="3.40.50.300">
    <property type="entry name" value="P-loop containing nucleotide triphosphate hydrolases"/>
    <property type="match status" value="1"/>
</dbReference>
<accession>A0A5D4SAL4</accession>
<organism evidence="1 2">
    <name type="scientific">Bacillus infantis</name>
    <dbReference type="NCBI Taxonomy" id="324767"/>
    <lineage>
        <taxon>Bacteria</taxon>
        <taxon>Bacillati</taxon>
        <taxon>Bacillota</taxon>
        <taxon>Bacilli</taxon>
        <taxon>Bacillales</taxon>
        <taxon>Bacillaceae</taxon>
        <taxon>Bacillus</taxon>
    </lineage>
</organism>
<protein>
    <recommendedName>
        <fullName evidence="3">ParA family protein</fullName>
    </recommendedName>
</protein>
<name>A0A5D4SAL4_9BACI</name>
<dbReference type="RefSeq" id="WP_148950844.1">
    <property type="nucleotide sequence ID" value="NZ_VTES01000006.1"/>
</dbReference>
<dbReference type="EMBL" id="VTES01000006">
    <property type="protein sequence ID" value="TYS60695.1"/>
    <property type="molecule type" value="Genomic_DNA"/>
</dbReference>
<evidence type="ECO:0008006" key="3">
    <source>
        <dbReference type="Google" id="ProtNLM"/>
    </source>
</evidence>
<comment type="caution">
    <text evidence="1">The sequence shown here is derived from an EMBL/GenBank/DDBJ whole genome shotgun (WGS) entry which is preliminary data.</text>
</comment>
<gene>
    <name evidence="1" type="ORF">FZD47_21035</name>
</gene>
<dbReference type="AlphaFoldDB" id="A0A5D4SAL4"/>
<proteinExistence type="predicted"/>
<dbReference type="Proteomes" id="UP000323732">
    <property type="component" value="Unassembled WGS sequence"/>
</dbReference>